<feature type="transmembrane region" description="Helical" evidence="8">
    <location>
        <begin position="39"/>
        <end position="59"/>
    </location>
</feature>
<organism evidence="9 10">
    <name type="scientific">Streptococcus ruminantium</name>
    <dbReference type="NCBI Taxonomy" id="1917441"/>
    <lineage>
        <taxon>Bacteria</taxon>
        <taxon>Bacillati</taxon>
        <taxon>Bacillota</taxon>
        <taxon>Bacilli</taxon>
        <taxon>Lactobacillales</taxon>
        <taxon>Streptococcaceae</taxon>
        <taxon>Streptococcus</taxon>
    </lineage>
</organism>
<feature type="transmembrane region" description="Helical" evidence="8">
    <location>
        <begin position="6"/>
        <end position="27"/>
    </location>
</feature>
<dbReference type="Proteomes" id="UP000269331">
    <property type="component" value="Chromosome"/>
</dbReference>
<evidence type="ECO:0000313" key="10">
    <source>
        <dbReference type="Proteomes" id="UP000269331"/>
    </source>
</evidence>
<evidence type="ECO:0000256" key="4">
    <source>
        <dbReference type="ARBA" id="ARBA00022692"/>
    </source>
</evidence>
<keyword evidence="5 8" id="KW-1133">Transmembrane helix</keyword>
<keyword evidence="7 8" id="KW-0472">Membrane</keyword>
<feature type="transmembrane region" description="Helical" evidence="8">
    <location>
        <begin position="430"/>
        <end position="454"/>
    </location>
</feature>
<evidence type="ECO:0000256" key="2">
    <source>
        <dbReference type="ARBA" id="ARBA00022448"/>
    </source>
</evidence>
<feature type="transmembrane region" description="Helical" evidence="8">
    <location>
        <begin position="215"/>
        <end position="235"/>
    </location>
</feature>
<dbReference type="KEGG" id="srq:SR187_7930"/>
<feature type="transmembrane region" description="Helical" evidence="8">
    <location>
        <begin position="256"/>
        <end position="274"/>
    </location>
</feature>
<gene>
    <name evidence="9" type="primary">trk</name>
    <name evidence="9" type="ORF">SR187_7930</name>
</gene>
<dbReference type="AlphaFoldDB" id="A0A2Z5TPS1"/>
<protein>
    <submittedName>
        <fullName evidence="9">Potassium transporter</fullName>
    </submittedName>
</protein>
<dbReference type="InterPro" id="IPR003445">
    <property type="entry name" value="Cat_transpt"/>
</dbReference>
<evidence type="ECO:0000313" key="9">
    <source>
        <dbReference type="EMBL" id="BBA93189.1"/>
    </source>
</evidence>
<dbReference type="EMBL" id="AP018400">
    <property type="protein sequence ID" value="BBA93189.1"/>
    <property type="molecule type" value="Genomic_DNA"/>
</dbReference>
<accession>A0A2Z5TPS1</accession>
<evidence type="ECO:0000256" key="7">
    <source>
        <dbReference type="ARBA" id="ARBA00023136"/>
    </source>
</evidence>
<dbReference type="Pfam" id="PF02386">
    <property type="entry name" value="TrkH"/>
    <property type="match status" value="1"/>
</dbReference>
<sequence length="474" mass="51945">MFVPYIFFLLCYNSFIFIFLAKVECMLPFRMKLSPSQRIIVSFLFVILTGSVLLSLPISQISTSAATYWDHLFTSVSMVCVTGLFTKAVAETYSTFGQIICMMLIQIGGMSLIGFIGLFALRGGRKMNFMNMATLQEALNRSDTKYFRSFLKSAFGFTLSIEAFGALLLSFQFVPELGWAKGIFTSIFVAISAFCNAGFDNLGTSSMGQYVDNPLINLTLATLIIMGGLGFSVWFDFQTQIGQKRSLSKLGFHTKVVLGLTGTILVLGTLLTLLTEWNNPSTIGNLSFGHKILASFFQTVTMRTAGFASIDYTKAEPITLLIYIFQMMLGGAPGGTAGGIKITAFLTLVLYARSEILGLPHTNFMSRTIDNLSIRKAFATFSVFLLMFIMGLFALALTDRQQPLLFVIFEVMSALATVGVTANLTPNLTMAGQAIIMALMFFGRIGPLSILASLSARKLSKKESLQYAKSSMLV</sequence>
<keyword evidence="6" id="KW-0406">Ion transport</keyword>
<dbReference type="GO" id="GO:0030001">
    <property type="term" value="P:metal ion transport"/>
    <property type="evidence" value="ECO:0007669"/>
    <property type="project" value="UniProtKB-ARBA"/>
</dbReference>
<feature type="transmembrane region" description="Helical" evidence="8">
    <location>
        <begin position="99"/>
        <end position="121"/>
    </location>
</feature>
<keyword evidence="2" id="KW-0813">Transport</keyword>
<keyword evidence="3" id="KW-1003">Cell membrane</keyword>
<proteinExistence type="predicted"/>
<evidence type="ECO:0000256" key="8">
    <source>
        <dbReference type="SAM" id="Phobius"/>
    </source>
</evidence>
<feature type="transmembrane region" description="Helical" evidence="8">
    <location>
        <begin position="377"/>
        <end position="397"/>
    </location>
</feature>
<feature type="transmembrane region" description="Helical" evidence="8">
    <location>
        <begin position="404"/>
        <end position="424"/>
    </location>
</feature>
<dbReference type="GO" id="GO:0005886">
    <property type="term" value="C:plasma membrane"/>
    <property type="evidence" value="ECO:0007669"/>
    <property type="project" value="UniProtKB-SubCell"/>
</dbReference>
<feature type="transmembrane region" description="Helical" evidence="8">
    <location>
        <begin position="150"/>
        <end position="171"/>
    </location>
</feature>
<evidence type="ECO:0000256" key="5">
    <source>
        <dbReference type="ARBA" id="ARBA00022989"/>
    </source>
</evidence>
<reference evidence="9 10" key="1">
    <citation type="journal article" date="2018" name="Genome Biol. Evol.">
        <title>Complete Genome Sequence of Streptococcus ruminantium sp. nov. GUT-187T (=DSM 104980T =JCM 31869T), the Type Strain of S. ruminantium, and Comparison with Genome Sequences of Streptococcus suis Strains.</title>
        <authorList>
            <person name="Tohya M."/>
            <person name="Sekizaki T."/>
            <person name="Miyoshi-Akiyama T."/>
        </authorList>
    </citation>
    <scope>NUCLEOTIDE SEQUENCE [LARGE SCALE GENOMIC DNA]</scope>
    <source>
        <strain evidence="9 10">GUT187T</strain>
    </source>
</reference>
<evidence type="ECO:0000256" key="3">
    <source>
        <dbReference type="ARBA" id="ARBA00022475"/>
    </source>
</evidence>
<evidence type="ECO:0000256" key="6">
    <source>
        <dbReference type="ARBA" id="ARBA00023065"/>
    </source>
</evidence>
<keyword evidence="4 8" id="KW-0812">Transmembrane</keyword>
<dbReference type="PANTHER" id="PTHR32024">
    <property type="entry name" value="TRK SYSTEM POTASSIUM UPTAKE PROTEIN TRKG-RELATED"/>
    <property type="match status" value="1"/>
</dbReference>
<evidence type="ECO:0000256" key="1">
    <source>
        <dbReference type="ARBA" id="ARBA00004651"/>
    </source>
</evidence>
<name>A0A2Z5TPS1_9STRE</name>
<dbReference type="PANTHER" id="PTHR32024:SF1">
    <property type="entry name" value="KTR SYSTEM POTASSIUM UPTAKE PROTEIN B"/>
    <property type="match status" value="1"/>
</dbReference>
<dbReference type="GO" id="GO:0008324">
    <property type="term" value="F:monoatomic cation transmembrane transporter activity"/>
    <property type="evidence" value="ECO:0007669"/>
    <property type="project" value="InterPro"/>
</dbReference>
<comment type="subcellular location">
    <subcellularLocation>
        <location evidence="1">Cell membrane</location>
        <topology evidence="1">Multi-pass membrane protein</topology>
    </subcellularLocation>
</comment>
<feature type="transmembrane region" description="Helical" evidence="8">
    <location>
        <begin position="183"/>
        <end position="203"/>
    </location>
</feature>